<gene>
    <name evidence="3" type="ORF">BCR37DRAFT_354950</name>
</gene>
<dbReference type="Pfam" id="PF03637">
    <property type="entry name" value="Mob1_phocein"/>
    <property type="match status" value="1"/>
</dbReference>
<accession>A0A1Y2FQU5</accession>
<feature type="binding site" evidence="1">
    <location>
        <position position="112"/>
    </location>
    <ligand>
        <name>Zn(2+)</name>
        <dbReference type="ChEBI" id="CHEBI:29105"/>
    </ligand>
</feature>
<dbReference type="Proteomes" id="UP000193685">
    <property type="component" value="Unassembled WGS sequence"/>
</dbReference>
<dbReference type="SMART" id="SM01388">
    <property type="entry name" value="Mob1_phocein"/>
    <property type="match status" value="1"/>
</dbReference>
<dbReference type="SUPFAM" id="SSF101152">
    <property type="entry name" value="Mob1/phocein"/>
    <property type="match status" value="1"/>
</dbReference>
<evidence type="ECO:0000256" key="2">
    <source>
        <dbReference type="SAM" id="MobiDB-lite"/>
    </source>
</evidence>
<feature type="binding site" evidence="1">
    <location>
        <position position="117"/>
    </location>
    <ligand>
        <name>Zn(2+)</name>
        <dbReference type="ChEBI" id="CHEBI:29105"/>
    </ligand>
</feature>
<dbReference type="PANTHER" id="PTHR22599">
    <property type="entry name" value="MPS ONE BINDER KINASE ACTIVATOR-LIKE MOB"/>
    <property type="match status" value="1"/>
</dbReference>
<dbReference type="InterPro" id="IPR036703">
    <property type="entry name" value="MOB_kinase_act_sf"/>
</dbReference>
<dbReference type="RefSeq" id="XP_040727554.1">
    <property type="nucleotide sequence ID" value="XM_040868186.1"/>
</dbReference>
<dbReference type="GeneID" id="63784785"/>
<organism evidence="3 4">
    <name type="scientific">Protomyces lactucae-debilis</name>
    <dbReference type="NCBI Taxonomy" id="2754530"/>
    <lineage>
        <taxon>Eukaryota</taxon>
        <taxon>Fungi</taxon>
        <taxon>Dikarya</taxon>
        <taxon>Ascomycota</taxon>
        <taxon>Taphrinomycotina</taxon>
        <taxon>Taphrinomycetes</taxon>
        <taxon>Taphrinales</taxon>
        <taxon>Protomycetaceae</taxon>
        <taxon>Protomyces</taxon>
    </lineage>
</organism>
<keyword evidence="1" id="KW-0479">Metal-binding</keyword>
<proteinExistence type="predicted"/>
<reference evidence="3 4" key="1">
    <citation type="submission" date="2016-07" db="EMBL/GenBank/DDBJ databases">
        <title>Pervasive Adenine N6-methylation of Active Genes in Fungi.</title>
        <authorList>
            <consortium name="DOE Joint Genome Institute"/>
            <person name="Mondo S.J."/>
            <person name="Dannebaum R.O."/>
            <person name="Kuo R.C."/>
            <person name="Labutti K."/>
            <person name="Haridas S."/>
            <person name="Kuo A."/>
            <person name="Salamov A."/>
            <person name="Ahrendt S.R."/>
            <person name="Lipzen A."/>
            <person name="Sullivan W."/>
            <person name="Andreopoulos W.B."/>
            <person name="Clum A."/>
            <person name="Lindquist E."/>
            <person name="Daum C."/>
            <person name="Ramamoorthy G.K."/>
            <person name="Gryganskyi A."/>
            <person name="Culley D."/>
            <person name="Magnuson J.K."/>
            <person name="James T.Y."/>
            <person name="O'Malley M.A."/>
            <person name="Stajich J.E."/>
            <person name="Spatafora J.W."/>
            <person name="Visel A."/>
            <person name="Grigoriev I.V."/>
        </authorList>
    </citation>
    <scope>NUCLEOTIDE SEQUENCE [LARGE SCALE GENOMIC DNA]</scope>
    <source>
        <strain evidence="3 4">12-1054</strain>
    </source>
</reference>
<feature type="compositionally biased region" description="Polar residues" evidence="2">
    <location>
        <begin position="28"/>
        <end position="42"/>
    </location>
</feature>
<dbReference type="OrthoDB" id="10261121at2759"/>
<evidence type="ECO:0000313" key="4">
    <source>
        <dbReference type="Proteomes" id="UP000193685"/>
    </source>
</evidence>
<name>A0A1Y2FQU5_PROLT</name>
<evidence type="ECO:0000313" key="3">
    <source>
        <dbReference type="EMBL" id="ORY86372.1"/>
    </source>
</evidence>
<dbReference type="Gene3D" id="1.20.140.30">
    <property type="entry name" value="MOB kinase activator"/>
    <property type="match status" value="1"/>
</dbReference>
<dbReference type="OMA" id="CNHSSER"/>
<evidence type="ECO:0000256" key="1">
    <source>
        <dbReference type="PIRSR" id="PIRSR605301-1"/>
    </source>
</evidence>
<dbReference type="InterPro" id="IPR005301">
    <property type="entry name" value="MOB_kinase_act_fam"/>
</dbReference>
<feature type="binding site" evidence="1">
    <location>
        <position position="192"/>
    </location>
    <ligand>
        <name>Zn(2+)</name>
        <dbReference type="ChEBI" id="CHEBI:29105"/>
    </ligand>
</feature>
<feature type="binding site" evidence="1">
    <location>
        <position position="197"/>
    </location>
    <ligand>
        <name>Zn(2+)</name>
        <dbReference type="ChEBI" id="CHEBI:29105"/>
    </ligand>
</feature>
<keyword evidence="4" id="KW-1185">Reference proteome</keyword>
<feature type="region of interest" description="Disordered" evidence="2">
    <location>
        <begin position="1"/>
        <end position="52"/>
    </location>
</feature>
<dbReference type="AlphaFoldDB" id="A0A1Y2FQU5"/>
<dbReference type="STRING" id="56484.A0A1Y2FQU5"/>
<keyword evidence="1" id="KW-0862">Zinc</keyword>
<comment type="caution">
    <text evidence="3">The sequence shown here is derived from an EMBL/GenBank/DDBJ whole genome shotgun (WGS) entry which is preliminary data.</text>
</comment>
<protein>
    <submittedName>
        <fullName evidence="3">Mob1/phocein family-domain-containing protein</fullName>
    </submittedName>
</protein>
<sequence>MSFFSSMGRIGRSSRQKKESARPPIPQLPQSQGNGNAHTQSGMGFPQQHTQQQAQRPLYLSRPFVQSALVKGSFATIVVLPKYIEQGEWLALNLFEFFTHLNHFYGVVSEGCTPNSCPSMSAGPGLDYTWLDQNRKQMRLPASQYIDYVLAWINNRVNEEGLFPTKAGQPFSSQFLPTCKAIAKQLFRIFAHIYHAHFDIILHLGLEAHWNSFFQHFICFGKEFELLDGRDVEPLAVLIQTFQQQGNIQ</sequence>
<dbReference type="EMBL" id="MCFI01000003">
    <property type="protein sequence ID" value="ORY86372.1"/>
    <property type="molecule type" value="Genomic_DNA"/>
</dbReference>